<evidence type="ECO:0000256" key="5">
    <source>
        <dbReference type="ARBA" id="ARBA00023204"/>
    </source>
</evidence>
<sequence>MKKTVTELIVISEQKYKETSKILRVFTRELGKVSILAKGALGAKSSLTSTTQLFTNSKATIVKGKSFYYIEGAVLINSNFEIRRNYENLILGSFLLELVDKSFLDEEPNTKVFDLLKKTLTLISKEDNILPLIMAFELKYMSFLGYRPILREYDENVFSILDGGIVEKPSVYKEKTYFVTKKDIYYLKKLLYTSLDEIKEENSKELINLQNILLEYIKYNLDISEFNSLSLI</sequence>
<dbReference type="SUPFAM" id="SSF50249">
    <property type="entry name" value="Nucleic acid-binding proteins"/>
    <property type="match status" value="1"/>
</dbReference>
<evidence type="ECO:0000256" key="4">
    <source>
        <dbReference type="ARBA" id="ARBA00023172"/>
    </source>
</evidence>
<dbReference type="EMBL" id="RLIH01000003">
    <property type="protein sequence ID" value="RVU55321.1"/>
    <property type="molecule type" value="Genomic_DNA"/>
</dbReference>
<evidence type="ECO:0000256" key="2">
    <source>
        <dbReference type="ARBA" id="ARBA00021310"/>
    </source>
</evidence>
<dbReference type="GO" id="GO:0006310">
    <property type="term" value="P:DNA recombination"/>
    <property type="evidence" value="ECO:0007669"/>
    <property type="project" value="UniProtKB-UniRule"/>
</dbReference>
<evidence type="ECO:0000256" key="6">
    <source>
        <dbReference type="ARBA" id="ARBA00033409"/>
    </source>
</evidence>
<dbReference type="SUPFAM" id="SSF57863">
    <property type="entry name" value="ArfGap/RecO-like zinc finger"/>
    <property type="match status" value="1"/>
</dbReference>
<comment type="function">
    <text evidence="7">Involved in DNA repair and RecF pathway recombination.</text>
</comment>
<evidence type="ECO:0000256" key="3">
    <source>
        <dbReference type="ARBA" id="ARBA00022763"/>
    </source>
</evidence>
<dbReference type="OrthoDB" id="9797083at2"/>
<dbReference type="AlphaFoldDB" id="A0A437S8R3"/>
<dbReference type="PANTHER" id="PTHR33991">
    <property type="entry name" value="DNA REPAIR PROTEIN RECO"/>
    <property type="match status" value="1"/>
</dbReference>
<dbReference type="HAMAP" id="MF_00201">
    <property type="entry name" value="RecO"/>
    <property type="match status" value="1"/>
</dbReference>
<keyword evidence="4 7" id="KW-0233">DNA recombination</keyword>
<dbReference type="Pfam" id="PF02565">
    <property type="entry name" value="RecO_C"/>
    <property type="match status" value="1"/>
</dbReference>
<keyword evidence="10" id="KW-1185">Reference proteome</keyword>
<proteinExistence type="inferred from homology"/>
<dbReference type="NCBIfam" id="TIGR00613">
    <property type="entry name" value="reco"/>
    <property type="match status" value="1"/>
</dbReference>
<feature type="domain" description="DNA replication/recombination mediator RecO N-terminal" evidence="8">
    <location>
        <begin position="1"/>
        <end position="78"/>
    </location>
</feature>
<keyword evidence="3 7" id="KW-0227">DNA damage</keyword>
<dbReference type="InterPro" id="IPR012340">
    <property type="entry name" value="NA-bd_OB-fold"/>
</dbReference>
<dbReference type="GO" id="GO:0006302">
    <property type="term" value="P:double-strand break repair"/>
    <property type="evidence" value="ECO:0007669"/>
    <property type="project" value="TreeGrafter"/>
</dbReference>
<gene>
    <name evidence="7 9" type="primary">recO</name>
    <name evidence="9" type="ORF">EF514_03360</name>
</gene>
<dbReference type="InterPro" id="IPR022572">
    <property type="entry name" value="DNA_rep/recomb_RecO_N"/>
</dbReference>
<organism evidence="9 10">
    <name type="scientific">Anaerosphaera multitolerans</name>
    <dbReference type="NCBI Taxonomy" id="2487351"/>
    <lineage>
        <taxon>Bacteria</taxon>
        <taxon>Bacillati</taxon>
        <taxon>Bacillota</taxon>
        <taxon>Tissierellia</taxon>
        <taxon>Tissierellales</taxon>
        <taxon>Peptoniphilaceae</taxon>
        <taxon>Anaerosphaera</taxon>
    </lineage>
</organism>
<dbReference type="Gene3D" id="1.20.1440.120">
    <property type="entry name" value="Recombination protein O, C-terminal domain"/>
    <property type="match status" value="1"/>
</dbReference>
<evidence type="ECO:0000313" key="9">
    <source>
        <dbReference type="EMBL" id="RVU55321.1"/>
    </source>
</evidence>
<comment type="caution">
    <text evidence="9">The sequence shown here is derived from an EMBL/GenBank/DDBJ whole genome shotgun (WGS) entry which is preliminary data.</text>
</comment>
<dbReference type="RefSeq" id="WP_127723823.1">
    <property type="nucleotide sequence ID" value="NZ_RLIH01000003.1"/>
</dbReference>
<dbReference type="Pfam" id="PF11967">
    <property type="entry name" value="RecO_N"/>
    <property type="match status" value="1"/>
</dbReference>
<dbReference type="InterPro" id="IPR037278">
    <property type="entry name" value="ARFGAP/RecO"/>
</dbReference>
<dbReference type="InterPro" id="IPR003717">
    <property type="entry name" value="RecO"/>
</dbReference>
<keyword evidence="5 7" id="KW-0234">DNA repair</keyword>
<dbReference type="GO" id="GO:0043590">
    <property type="term" value="C:bacterial nucleoid"/>
    <property type="evidence" value="ECO:0007669"/>
    <property type="project" value="TreeGrafter"/>
</dbReference>
<dbReference type="PANTHER" id="PTHR33991:SF1">
    <property type="entry name" value="DNA REPAIR PROTEIN RECO"/>
    <property type="match status" value="1"/>
</dbReference>
<dbReference type="InterPro" id="IPR042242">
    <property type="entry name" value="RecO_C"/>
</dbReference>
<dbReference type="Gene3D" id="2.40.50.140">
    <property type="entry name" value="Nucleic acid-binding proteins"/>
    <property type="match status" value="1"/>
</dbReference>
<evidence type="ECO:0000313" key="10">
    <source>
        <dbReference type="Proteomes" id="UP000288812"/>
    </source>
</evidence>
<protein>
    <recommendedName>
        <fullName evidence="2 7">DNA repair protein RecO</fullName>
    </recommendedName>
    <alternativeName>
        <fullName evidence="6 7">Recombination protein O</fullName>
    </alternativeName>
</protein>
<evidence type="ECO:0000256" key="7">
    <source>
        <dbReference type="HAMAP-Rule" id="MF_00201"/>
    </source>
</evidence>
<accession>A0A437S8R3</accession>
<reference evidence="9 10" key="1">
    <citation type="submission" date="2018-11" db="EMBL/GenBank/DDBJ databases">
        <title>Genome sequencing and assembly of Anaerosphaera sp. nov., GS7-6-2.</title>
        <authorList>
            <person name="Rettenmaier R."/>
            <person name="Liebl W."/>
            <person name="Zverlov V."/>
        </authorList>
    </citation>
    <scope>NUCLEOTIDE SEQUENCE [LARGE SCALE GENOMIC DNA]</scope>
    <source>
        <strain evidence="9 10">GS7-6-2</strain>
    </source>
</reference>
<evidence type="ECO:0000256" key="1">
    <source>
        <dbReference type="ARBA" id="ARBA00007452"/>
    </source>
</evidence>
<name>A0A437S8R3_9FIRM</name>
<comment type="similarity">
    <text evidence="1 7">Belongs to the RecO family.</text>
</comment>
<evidence type="ECO:0000259" key="8">
    <source>
        <dbReference type="Pfam" id="PF11967"/>
    </source>
</evidence>
<dbReference type="Proteomes" id="UP000288812">
    <property type="component" value="Unassembled WGS sequence"/>
</dbReference>